<keyword evidence="1" id="KW-0732">Signal</keyword>
<dbReference type="EMBL" id="VIGI01000008">
    <property type="protein sequence ID" value="KAB8297388.1"/>
    <property type="molecule type" value="Genomic_DNA"/>
</dbReference>
<protein>
    <submittedName>
        <fullName evidence="2">Uncharacterized protein</fullName>
    </submittedName>
</protein>
<comment type="caution">
    <text evidence="2">The sequence shown here is derived from an EMBL/GenBank/DDBJ whole genome shotgun (WGS) entry which is preliminary data.</text>
</comment>
<name>A0A5N6K4T2_MONLA</name>
<reference evidence="2 3" key="1">
    <citation type="submission" date="2019-06" db="EMBL/GenBank/DDBJ databases">
        <title>Genome Sequence of the Brown Rot Fungal Pathogen Monilinia laxa.</title>
        <authorList>
            <person name="De Miccolis Angelini R.M."/>
            <person name="Landi L."/>
            <person name="Abate D."/>
            <person name="Pollastro S."/>
            <person name="Romanazzi G."/>
            <person name="Faretra F."/>
        </authorList>
    </citation>
    <scope>NUCLEOTIDE SEQUENCE [LARGE SCALE GENOMIC DNA]</scope>
    <source>
        <strain evidence="2 3">Mlax316</strain>
    </source>
</reference>
<keyword evidence="3" id="KW-1185">Reference proteome</keyword>
<proteinExistence type="predicted"/>
<evidence type="ECO:0000256" key="1">
    <source>
        <dbReference type="SAM" id="SignalP"/>
    </source>
</evidence>
<dbReference type="Proteomes" id="UP000326757">
    <property type="component" value="Unassembled WGS sequence"/>
</dbReference>
<gene>
    <name evidence="2" type="ORF">EYC80_002731</name>
</gene>
<organism evidence="2 3">
    <name type="scientific">Monilinia laxa</name>
    <name type="common">Brown rot fungus</name>
    <name type="synonym">Sclerotinia laxa</name>
    <dbReference type="NCBI Taxonomy" id="61186"/>
    <lineage>
        <taxon>Eukaryota</taxon>
        <taxon>Fungi</taxon>
        <taxon>Dikarya</taxon>
        <taxon>Ascomycota</taxon>
        <taxon>Pezizomycotina</taxon>
        <taxon>Leotiomycetes</taxon>
        <taxon>Helotiales</taxon>
        <taxon>Sclerotiniaceae</taxon>
        <taxon>Monilinia</taxon>
    </lineage>
</organism>
<sequence>MFTCLCRLFVDLLFDLIQLNSTQLNSTQLNPTQSNSNSTWRPRLHLLGLSIIRSFDSQLSIPNSQFPISILPIN</sequence>
<evidence type="ECO:0000313" key="2">
    <source>
        <dbReference type="EMBL" id="KAB8297388.1"/>
    </source>
</evidence>
<dbReference type="AlphaFoldDB" id="A0A5N6K4T2"/>
<feature type="chain" id="PRO_5025048756" evidence="1">
    <location>
        <begin position="22"/>
        <end position="74"/>
    </location>
</feature>
<feature type="signal peptide" evidence="1">
    <location>
        <begin position="1"/>
        <end position="21"/>
    </location>
</feature>
<evidence type="ECO:0000313" key="3">
    <source>
        <dbReference type="Proteomes" id="UP000326757"/>
    </source>
</evidence>
<accession>A0A5N6K4T2</accession>